<dbReference type="PANTHER" id="PTHR12277:SF81">
    <property type="entry name" value="PROTEIN ABHD13"/>
    <property type="match status" value="1"/>
</dbReference>
<dbReference type="SUPFAM" id="SSF53474">
    <property type="entry name" value="alpha/beta-Hydrolases"/>
    <property type="match status" value="1"/>
</dbReference>
<organism evidence="4 5">
    <name type="scientific">Limulus polyphemus</name>
    <name type="common">Atlantic horseshoe crab</name>
    <dbReference type="NCBI Taxonomy" id="6850"/>
    <lineage>
        <taxon>Eukaryota</taxon>
        <taxon>Metazoa</taxon>
        <taxon>Ecdysozoa</taxon>
        <taxon>Arthropoda</taxon>
        <taxon>Chelicerata</taxon>
        <taxon>Merostomata</taxon>
        <taxon>Xiphosura</taxon>
        <taxon>Limulidae</taxon>
        <taxon>Limulus</taxon>
    </lineage>
</organism>
<feature type="domain" description="AB hydrolase-1" evidence="3">
    <location>
        <begin position="175"/>
        <end position="280"/>
    </location>
</feature>
<dbReference type="PANTHER" id="PTHR12277">
    <property type="entry name" value="ALPHA/BETA HYDROLASE DOMAIN-CONTAINING PROTEIN"/>
    <property type="match status" value="1"/>
</dbReference>
<evidence type="ECO:0000259" key="3">
    <source>
        <dbReference type="Pfam" id="PF00561"/>
    </source>
</evidence>
<evidence type="ECO:0000313" key="4">
    <source>
        <dbReference type="Proteomes" id="UP000694941"/>
    </source>
</evidence>
<evidence type="ECO:0000256" key="2">
    <source>
        <dbReference type="ARBA" id="ARBA00042701"/>
    </source>
</evidence>
<sequence>MTSFSQMKNAFVRASLDNDGRTDAKFKATTTNSGTGSGTATYKITVNDNVKKLKTNPEQNPDFATITVVTKIVLFILKKCWIMCGASIMVIFVIYWYYGSFLALGLLFFALTGILYQVGDWLLYHPDQPPHSRLYVPAPAMFGLSGENIHISSGDGVKINLLLVKQDHSVFGQVPTILYLHGNAGNIGHRLANVRGLYHSCGCNVLLVEYRGYGHSDGTPSEEGLYYDSQAGLEFLLQYPGIDRSKIIVFGRSLGGAVAVDLASRPEYNKHIMALVLENTFTSIPDIGRVLFNWRIVKCIPTWFFKNQFQSKEKIKKVQLPTLFISGLADFLIPPHMVQELYKCAMGEIQQTTTTNSASRNHRLLIFLFFSTVKTKKGIQSGRKLSMNSRSPVKRLATFESGTHNETWQCSGYYRTLNLFFDDVMVLRHQQGDSCHWPAQDVCVHVPAEVL</sequence>
<evidence type="ECO:0000313" key="5">
    <source>
        <dbReference type="RefSeq" id="XP_022252756.1"/>
    </source>
</evidence>
<gene>
    <name evidence="5" type="primary">LOC106468684</name>
</gene>
<dbReference type="RefSeq" id="XP_022252756.1">
    <property type="nucleotide sequence ID" value="XM_022397048.1"/>
</dbReference>
<keyword evidence="4" id="KW-1185">Reference proteome</keyword>
<dbReference type="Gene3D" id="3.40.50.1820">
    <property type="entry name" value="alpha/beta hydrolase"/>
    <property type="match status" value="1"/>
</dbReference>
<dbReference type="Proteomes" id="UP000694941">
    <property type="component" value="Unplaced"/>
</dbReference>
<dbReference type="InterPro" id="IPR000073">
    <property type="entry name" value="AB_hydrolase_1"/>
</dbReference>
<protein>
    <recommendedName>
        <fullName evidence="1">Protein ABHD13</fullName>
    </recommendedName>
    <alternativeName>
        <fullName evidence="2">Alpha/beta hydrolase domain-containing protein 13</fullName>
    </alternativeName>
</protein>
<name>A0ABM1TA50_LIMPO</name>
<proteinExistence type="predicted"/>
<reference evidence="5" key="1">
    <citation type="submission" date="2025-08" db="UniProtKB">
        <authorList>
            <consortium name="RefSeq"/>
        </authorList>
    </citation>
    <scope>IDENTIFICATION</scope>
    <source>
        <tissue evidence="5">Muscle</tissue>
    </source>
</reference>
<evidence type="ECO:0000256" key="1">
    <source>
        <dbReference type="ARBA" id="ARBA00040125"/>
    </source>
</evidence>
<dbReference type="GeneID" id="106468684"/>
<dbReference type="Pfam" id="PF00561">
    <property type="entry name" value="Abhydrolase_1"/>
    <property type="match status" value="1"/>
</dbReference>
<accession>A0ABM1TA50</accession>
<dbReference type="InterPro" id="IPR029058">
    <property type="entry name" value="AB_hydrolase_fold"/>
</dbReference>